<dbReference type="AlphaFoldDB" id="A0A2P5DXB4"/>
<protein>
    <submittedName>
        <fullName evidence="2">Uncharacterized protein</fullName>
    </submittedName>
</protein>
<comment type="caution">
    <text evidence="2">The sequence shown here is derived from an EMBL/GenBank/DDBJ whole genome shotgun (WGS) entry which is preliminary data.</text>
</comment>
<dbReference type="EMBL" id="JXTB01000011">
    <property type="protein sequence ID" value="PON77927.1"/>
    <property type="molecule type" value="Genomic_DNA"/>
</dbReference>
<evidence type="ECO:0000313" key="3">
    <source>
        <dbReference type="Proteomes" id="UP000237105"/>
    </source>
</evidence>
<evidence type="ECO:0000313" key="2">
    <source>
        <dbReference type="EMBL" id="PON77927.1"/>
    </source>
</evidence>
<dbReference type="Proteomes" id="UP000237105">
    <property type="component" value="Unassembled WGS sequence"/>
</dbReference>
<organism evidence="2 3">
    <name type="scientific">Parasponia andersonii</name>
    <name type="common">Sponia andersonii</name>
    <dbReference type="NCBI Taxonomy" id="3476"/>
    <lineage>
        <taxon>Eukaryota</taxon>
        <taxon>Viridiplantae</taxon>
        <taxon>Streptophyta</taxon>
        <taxon>Embryophyta</taxon>
        <taxon>Tracheophyta</taxon>
        <taxon>Spermatophyta</taxon>
        <taxon>Magnoliopsida</taxon>
        <taxon>eudicotyledons</taxon>
        <taxon>Gunneridae</taxon>
        <taxon>Pentapetalae</taxon>
        <taxon>rosids</taxon>
        <taxon>fabids</taxon>
        <taxon>Rosales</taxon>
        <taxon>Cannabaceae</taxon>
        <taxon>Parasponia</taxon>
    </lineage>
</organism>
<gene>
    <name evidence="2" type="ORF">PanWU01x14_022810</name>
</gene>
<feature type="region of interest" description="Disordered" evidence="1">
    <location>
        <begin position="19"/>
        <end position="46"/>
    </location>
</feature>
<sequence length="97" mass="10389">MALNLTPYSIVHQVPVPLESSKLRRPPPLEHRSPSSPTRCPERSAVADEGAPLAIAHAHAAQPRGGATEAAADFFHFGWFQLHIATVSCLGKSRIAS</sequence>
<evidence type="ECO:0000256" key="1">
    <source>
        <dbReference type="SAM" id="MobiDB-lite"/>
    </source>
</evidence>
<keyword evidence="3" id="KW-1185">Reference proteome</keyword>
<proteinExistence type="predicted"/>
<accession>A0A2P5DXB4</accession>
<reference evidence="3" key="1">
    <citation type="submission" date="2016-06" db="EMBL/GenBank/DDBJ databases">
        <title>Parallel loss of symbiosis genes in relatives of nitrogen-fixing non-legume Parasponia.</title>
        <authorList>
            <person name="Van Velzen R."/>
            <person name="Holmer R."/>
            <person name="Bu F."/>
            <person name="Rutten L."/>
            <person name="Van Zeijl A."/>
            <person name="Liu W."/>
            <person name="Santuari L."/>
            <person name="Cao Q."/>
            <person name="Sharma T."/>
            <person name="Shen D."/>
            <person name="Roswanjaya Y."/>
            <person name="Wardhani T."/>
            <person name="Kalhor M.S."/>
            <person name="Jansen J."/>
            <person name="Van den Hoogen J."/>
            <person name="Gungor B."/>
            <person name="Hartog M."/>
            <person name="Hontelez J."/>
            <person name="Verver J."/>
            <person name="Yang W.-C."/>
            <person name="Schijlen E."/>
            <person name="Repin R."/>
            <person name="Schilthuizen M."/>
            <person name="Schranz E."/>
            <person name="Heidstra R."/>
            <person name="Miyata K."/>
            <person name="Fedorova E."/>
            <person name="Kohlen W."/>
            <person name="Bisseling T."/>
            <person name="Smit S."/>
            <person name="Geurts R."/>
        </authorList>
    </citation>
    <scope>NUCLEOTIDE SEQUENCE [LARGE SCALE GENOMIC DNA]</scope>
    <source>
        <strain evidence="3">cv. WU1-14</strain>
    </source>
</reference>
<name>A0A2P5DXB4_PARAD</name>